<dbReference type="InterPro" id="IPR017900">
    <property type="entry name" value="4Fe4S_Fe_S_CS"/>
</dbReference>
<evidence type="ECO:0000256" key="7">
    <source>
        <dbReference type="ARBA" id="ARBA00023014"/>
    </source>
</evidence>
<keyword evidence="3" id="KW-0479">Metal-binding</keyword>
<evidence type="ECO:0000256" key="4">
    <source>
        <dbReference type="ARBA" id="ARBA00022737"/>
    </source>
</evidence>
<keyword evidence="6" id="KW-0408">Iron</keyword>
<protein>
    <submittedName>
        <fullName evidence="10">4Fe-4S ferredoxin</fullName>
    </submittedName>
    <submittedName>
        <fullName evidence="9">Molybdopterin oxidoreductase, chain B</fullName>
    </submittedName>
</protein>
<dbReference type="EMBL" id="LOCK01000050">
    <property type="protein sequence ID" value="KTE90070.1"/>
    <property type="molecule type" value="Genomic_DNA"/>
</dbReference>
<dbReference type="Gene3D" id="3.30.70.20">
    <property type="match status" value="2"/>
</dbReference>
<accession>A0A098B1U9</accession>
<evidence type="ECO:0000256" key="2">
    <source>
        <dbReference type="ARBA" id="ARBA00022485"/>
    </source>
</evidence>
<evidence type="ECO:0000256" key="3">
    <source>
        <dbReference type="ARBA" id="ARBA00022723"/>
    </source>
</evidence>
<dbReference type="GO" id="GO:0046872">
    <property type="term" value="F:metal ion binding"/>
    <property type="evidence" value="ECO:0007669"/>
    <property type="project" value="UniProtKB-KW"/>
</dbReference>
<dbReference type="PROSITE" id="PS51379">
    <property type="entry name" value="4FE4S_FER_2"/>
    <property type="match status" value="3"/>
</dbReference>
<dbReference type="PANTHER" id="PTHR43177">
    <property type="entry name" value="PROTEIN NRFC"/>
    <property type="match status" value="1"/>
</dbReference>
<dbReference type="SUPFAM" id="SSF54862">
    <property type="entry name" value="4Fe-4S ferredoxins"/>
    <property type="match status" value="1"/>
</dbReference>
<keyword evidence="7" id="KW-0411">Iron-sulfur</keyword>
<name>A0A098B1U9_DESHA</name>
<dbReference type="RefSeq" id="WP_005811894.1">
    <property type="nucleotide sequence ID" value="NZ_CABKQQ010000034.1"/>
</dbReference>
<feature type="domain" description="4Fe-4S ferredoxin-type" evidence="8">
    <location>
        <begin position="4"/>
        <end position="34"/>
    </location>
</feature>
<dbReference type="PANTHER" id="PTHR43177:SF5">
    <property type="entry name" value="ANAEROBIC DIMETHYL SULFOXIDE REDUCTASE CHAIN B-RELATED"/>
    <property type="match status" value="1"/>
</dbReference>
<evidence type="ECO:0000313" key="9">
    <source>
        <dbReference type="EMBL" id="CDX02844.1"/>
    </source>
</evidence>
<dbReference type="InterPro" id="IPR017896">
    <property type="entry name" value="4Fe4S_Fe-S-bd"/>
</dbReference>
<evidence type="ECO:0000256" key="6">
    <source>
        <dbReference type="ARBA" id="ARBA00023004"/>
    </source>
</evidence>
<dbReference type="OrthoDB" id="9810688at2"/>
<feature type="domain" description="4Fe-4S ferredoxin-type" evidence="8">
    <location>
        <begin position="49"/>
        <end position="80"/>
    </location>
</feature>
<gene>
    <name evidence="10" type="ORF">AT727_09075</name>
    <name evidence="9" type="ORF">DPCES_2957</name>
</gene>
<sequence length="192" mass="21381">MGQKGFYFDMTACVGCRTCQIACKDKNNLNVGTFFRKVRAYETGVFPQPGIYHYSETCNHCEKPKCAEGCPTTALHKLENGIVDHDKNKCIGCRFCVWNCPYGVPQFIEALGQISKCDMCKDLVEEGANPVCVDACPLRAIHWGELEELKAQYGSGSVRDLAILPDSSITQPSLLVKAKTIALEKDYREKEI</sequence>
<reference evidence="9" key="1">
    <citation type="submission" date="2014-07" db="EMBL/GenBank/DDBJ databases">
        <authorList>
            <person name="Hornung V.Bastian."/>
        </authorList>
    </citation>
    <scope>NUCLEOTIDE SEQUENCE</scope>
    <source>
        <strain evidence="9">PCE-S</strain>
    </source>
</reference>
<keyword evidence="5" id="KW-0249">Electron transport</keyword>
<dbReference type="EMBL" id="LK996017">
    <property type="protein sequence ID" value="CDX02844.1"/>
    <property type="molecule type" value="Genomic_DNA"/>
</dbReference>
<dbReference type="Pfam" id="PF13247">
    <property type="entry name" value="Fer4_11"/>
    <property type="match status" value="1"/>
</dbReference>
<dbReference type="OMA" id="VRTCPTK"/>
<dbReference type="PATRIC" id="fig|49338.4.peg.3177"/>
<organism evidence="9">
    <name type="scientific">Desulfitobacterium hafniense</name>
    <name type="common">Desulfitobacterium frappieri</name>
    <dbReference type="NCBI Taxonomy" id="49338"/>
    <lineage>
        <taxon>Bacteria</taxon>
        <taxon>Bacillati</taxon>
        <taxon>Bacillota</taxon>
        <taxon>Clostridia</taxon>
        <taxon>Eubacteriales</taxon>
        <taxon>Desulfitobacteriaceae</taxon>
        <taxon>Desulfitobacterium</taxon>
    </lineage>
</organism>
<keyword evidence="1" id="KW-0813">Transport</keyword>
<dbReference type="GO" id="GO:0051539">
    <property type="term" value="F:4 iron, 4 sulfur cluster binding"/>
    <property type="evidence" value="ECO:0007669"/>
    <property type="project" value="UniProtKB-KW"/>
</dbReference>
<dbReference type="PROSITE" id="PS00198">
    <property type="entry name" value="4FE4S_FER_1"/>
    <property type="match status" value="1"/>
</dbReference>
<keyword evidence="4" id="KW-0677">Repeat</keyword>
<keyword evidence="2" id="KW-0004">4Fe-4S</keyword>
<evidence type="ECO:0000313" key="10">
    <source>
        <dbReference type="EMBL" id="KTE90070.1"/>
    </source>
</evidence>
<evidence type="ECO:0000256" key="5">
    <source>
        <dbReference type="ARBA" id="ARBA00022982"/>
    </source>
</evidence>
<feature type="domain" description="4Fe-4S ferredoxin-type" evidence="8">
    <location>
        <begin position="81"/>
        <end position="110"/>
    </location>
</feature>
<dbReference type="AlphaFoldDB" id="A0A098B1U9"/>
<reference evidence="10 11" key="2">
    <citation type="submission" date="2015-12" db="EMBL/GenBank/DDBJ databases">
        <title>Draft Genome Sequence of Desulfitobacterium hafniense Strain DH, a Sulfate-reducing Bacterium Isolated from Paddy Soils.</title>
        <authorList>
            <person name="Bao P."/>
            <person name="Zhang X."/>
            <person name="Li G."/>
        </authorList>
    </citation>
    <scope>NUCLEOTIDE SEQUENCE [LARGE SCALE GENOMIC DNA]</scope>
    <source>
        <strain evidence="10 11">DH</strain>
    </source>
</reference>
<dbReference type="CDD" id="cd16371">
    <property type="entry name" value="DMSOR_beta_like"/>
    <property type="match status" value="1"/>
</dbReference>
<evidence type="ECO:0000256" key="1">
    <source>
        <dbReference type="ARBA" id="ARBA00022448"/>
    </source>
</evidence>
<evidence type="ECO:0000259" key="8">
    <source>
        <dbReference type="PROSITE" id="PS51379"/>
    </source>
</evidence>
<dbReference type="InterPro" id="IPR050954">
    <property type="entry name" value="ET_IronSulfur_Cluster-Binding"/>
</dbReference>
<dbReference type="Proteomes" id="UP000054623">
    <property type="component" value="Unassembled WGS sequence"/>
</dbReference>
<evidence type="ECO:0000313" key="11">
    <source>
        <dbReference type="Proteomes" id="UP000054623"/>
    </source>
</evidence>
<proteinExistence type="predicted"/>